<evidence type="ECO:0000313" key="3">
    <source>
        <dbReference type="Proteomes" id="UP001153148"/>
    </source>
</evidence>
<name>A0ABN7P9M1_TIMPD</name>
<dbReference type="InterPro" id="IPR051851">
    <property type="entry name" value="EFR3_Homologs"/>
</dbReference>
<evidence type="ECO:0000256" key="1">
    <source>
        <dbReference type="ARBA" id="ARBA00010216"/>
    </source>
</evidence>
<accession>A0ABN7P9M1</accession>
<dbReference type="InterPro" id="IPR049152">
    <property type="entry name" value="EFR3-like_ARM"/>
</dbReference>
<dbReference type="InterPro" id="IPR016024">
    <property type="entry name" value="ARM-type_fold"/>
</dbReference>
<dbReference type="Proteomes" id="UP001153148">
    <property type="component" value="Unassembled WGS sequence"/>
</dbReference>
<sequence>MINLTINRTANGGERGLLNPGQDGLVKNNMEKLTFYSLSSPEKLDRIGEYLFQRASRDINRRRNGFVVIAMEAMDQLLVACHAQTLNLFVESFLKMIQKLLESSDPQLQILATQSFVRFANIEEDTPSYHRRYDFFVSKFSSMCHNDNSNIDLRDKIRMAGINGLQVSIV</sequence>
<dbReference type="PANTHER" id="PTHR12444:SF8">
    <property type="entry name" value="PROTEIN EFR3 HOMOLOG CMP44E"/>
    <property type="match status" value="1"/>
</dbReference>
<dbReference type="EMBL" id="CAJPIN010018583">
    <property type="protein sequence ID" value="CAG2062092.1"/>
    <property type="molecule type" value="Genomic_DNA"/>
</dbReference>
<dbReference type="Pfam" id="PF21052">
    <property type="entry name" value="EFR3_ARM"/>
    <property type="match status" value="1"/>
</dbReference>
<protein>
    <submittedName>
        <fullName evidence="2">Uncharacterized protein</fullName>
    </submittedName>
</protein>
<keyword evidence="3" id="KW-1185">Reference proteome</keyword>
<comment type="caution">
    <text evidence="2">The sequence shown here is derived from an EMBL/GenBank/DDBJ whole genome shotgun (WGS) entry which is preliminary data.</text>
</comment>
<feature type="non-terminal residue" evidence="2">
    <location>
        <position position="170"/>
    </location>
</feature>
<comment type="similarity">
    <text evidence="1">Belongs to the EFR3 family.</text>
</comment>
<evidence type="ECO:0000313" key="2">
    <source>
        <dbReference type="EMBL" id="CAG2062092.1"/>
    </source>
</evidence>
<organism evidence="2 3">
    <name type="scientific">Timema podura</name>
    <name type="common">Walking stick</name>
    <dbReference type="NCBI Taxonomy" id="61482"/>
    <lineage>
        <taxon>Eukaryota</taxon>
        <taxon>Metazoa</taxon>
        <taxon>Ecdysozoa</taxon>
        <taxon>Arthropoda</taxon>
        <taxon>Hexapoda</taxon>
        <taxon>Insecta</taxon>
        <taxon>Pterygota</taxon>
        <taxon>Neoptera</taxon>
        <taxon>Polyneoptera</taxon>
        <taxon>Phasmatodea</taxon>
        <taxon>Timematodea</taxon>
        <taxon>Timematoidea</taxon>
        <taxon>Timematidae</taxon>
        <taxon>Timema</taxon>
    </lineage>
</organism>
<gene>
    <name evidence="2" type="ORF">TPAB3V08_LOCUS9045</name>
</gene>
<dbReference type="SUPFAM" id="SSF48371">
    <property type="entry name" value="ARM repeat"/>
    <property type="match status" value="1"/>
</dbReference>
<dbReference type="PANTHER" id="PTHR12444">
    <property type="entry name" value="PROTEIN EFR3 HOMOLOG CMP44E"/>
    <property type="match status" value="1"/>
</dbReference>
<proteinExistence type="inferred from homology"/>
<reference evidence="2" key="1">
    <citation type="submission" date="2021-03" db="EMBL/GenBank/DDBJ databases">
        <authorList>
            <person name="Tran Van P."/>
        </authorList>
    </citation>
    <scope>NUCLEOTIDE SEQUENCE</scope>
</reference>